<dbReference type="EMBL" id="POWF01000001">
    <property type="protein sequence ID" value="PNQ75272.1"/>
    <property type="molecule type" value="Genomic_DNA"/>
</dbReference>
<evidence type="ECO:0000313" key="3">
    <source>
        <dbReference type="EMBL" id="PNQ75272.1"/>
    </source>
</evidence>
<feature type="coiled-coil region" evidence="1">
    <location>
        <begin position="16"/>
        <end position="43"/>
    </location>
</feature>
<evidence type="ECO:0000313" key="4">
    <source>
        <dbReference type="Proteomes" id="UP000236641"/>
    </source>
</evidence>
<reference evidence="3 4" key="1">
    <citation type="submission" date="2018-01" db="EMBL/GenBank/DDBJ databases">
        <title>The draft genome of Hanstruepera neustonica JCM19743.</title>
        <authorList>
            <person name="He R.-H."/>
            <person name="Du Z.-J."/>
        </authorList>
    </citation>
    <scope>NUCLEOTIDE SEQUENCE [LARGE SCALE GENOMIC DNA]</scope>
    <source>
        <strain evidence="3 4">JCM19743</strain>
    </source>
</reference>
<dbReference type="RefSeq" id="WP_103051117.1">
    <property type="nucleotide sequence ID" value="NZ_POWF01000001.1"/>
</dbReference>
<keyword evidence="1" id="KW-0175">Coiled coil</keyword>
<protein>
    <submittedName>
        <fullName evidence="3">Uncharacterized protein</fullName>
    </submittedName>
</protein>
<keyword evidence="2" id="KW-0472">Membrane</keyword>
<accession>A0A2K1E4R7</accession>
<comment type="caution">
    <text evidence="3">The sequence shown here is derived from an EMBL/GenBank/DDBJ whole genome shotgun (WGS) entry which is preliminary data.</text>
</comment>
<keyword evidence="4" id="KW-1185">Reference proteome</keyword>
<keyword evidence="2" id="KW-1133">Transmembrane helix</keyword>
<dbReference type="AlphaFoldDB" id="A0A2K1E4R7"/>
<sequence length="87" mass="10166">MSFGVVQSAITAIKNNKGLLSQRDKLKNTLSSVNNKKVEFKKTKASPQVLREIRERLRQEQQDRKRKIITIFSVIMSVVLSLFFYFF</sequence>
<keyword evidence="2" id="KW-0812">Transmembrane</keyword>
<name>A0A2K1E4R7_9FLAO</name>
<feature type="transmembrane region" description="Helical" evidence="2">
    <location>
        <begin position="68"/>
        <end position="86"/>
    </location>
</feature>
<proteinExistence type="predicted"/>
<organism evidence="3 4">
    <name type="scientific">Hanstruepera neustonica</name>
    <dbReference type="NCBI Taxonomy" id="1445657"/>
    <lineage>
        <taxon>Bacteria</taxon>
        <taxon>Pseudomonadati</taxon>
        <taxon>Bacteroidota</taxon>
        <taxon>Flavobacteriia</taxon>
        <taxon>Flavobacteriales</taxon>
        <taxon>Flavobacteriaceae</taxon>
        <taxon>Hanstruepera</taxon>
    </lineage>
</organism>
<evidence type="ECO:0000256" key="2">
    <source>
        <dbReference type="SAM" id="Phobius"/>
    </source>
</evidence>
<evidence type="ECO:0000256" key="1">
    <source>
        <dbReference type="SAM" id="Coils"/>
    </source>
</evidence>
<gene>
    <name evidence="3" type="ORF">C1T31_03835</name>
</gene>
<dbReference type="Proteomes" id="UP000236641">
    <property type="component" value="Unassembled WGS sequence"/>
</dbReference>
<dbReference type="OrthoDB" id="1454001at2"/>